<feature type="transmembrane region" description="Helical" evidence="5">
    <location>
        <begin position="35"/>
        <end position="57"/>
    </location>
</feature>
<feature type="transmembrane region" description="Helical" evidence="5">
    <location>
        <begin position="153"/>
        <end position="171"/>
    </location>
</feature>
<feature type="transmembrane region" description="Helical" evidence="5">
    <location>
        <begin position="130"/>
        <end position="147"/>
    </location>
</feature>
<keyword evidence="3 5" id="KW-1133">Transmembrane helix</keyword>
<dbReference type="GO" id="GO:0016020">
    <property type="term" value="C:membrane"/>
    <property type="evidence" value="ECO:0007669"/>
    <property type="project" value="UniProtKB-SubCell"/>
</dbReference>
<dbReference type="Pfam" id="PF04932">
    <property type="entry name" value="Wzy_C"/>
    <property type="match status" value="1"/>
</dbReference>
<evidence type="ECO:0000259" key="6">
    <source>
        <dbReference type="Pfam" id="PF04932"/>
    </source>
</evidence>
<dbReference type="PANTHER" id="PTHR37422">
    <property type="entry name" value="TEICHURONIC ACID BIOSYNTHESIS PROTEIN TUAE"/>
    <property type="match status" value="1"/>
</dbReference>
<organism evidence="7 8">
    <name type="scientific">Photobacterium gaetbulicola</name>
    <dbReference type="NCBI Taxonomy" id="1295392"/>
    <lineage>
        <taxon>Bacteria</taxon>
        <taxon>Pseudomonadati</taxon>
        <taxon>Pseudomonadota</taxon>
        <taxon>Gammaproteobacteria</taxon>
        <taxon>Vibrionales</taxon>
        <taxon>Vibrionaceae</taxon>
        <taxon>Photobacterium</taxon>
    </lineage>
</organism>
<gene>
    <name evidence="7" type="ORF">RJ45_17690</name>
</gene>
<dbReference type="InterPro" id="IPR007016">
    <property type="entry name" value="O-antigen_ligase-rel_domated"/>
</dbReference>
<evidence type="ECO:0000256" key="1">
    <source>
        <dbReference type="ARBA" id="ARBA00004141"/>
    </source>
</evidence>
<evidence type="ECO:0000256" key="5">
    <source>
        <dbReference type="SAM" id="Phobius"/>
    </source>
</evidence>
<keyword evidence="2 5" id="KW-0812">Transmembrane</keyword>
<feature type="transmembrane region" description="Helical" evidence="5">
    <location>
        <begin position="265"/>
        <end position="285"/>
    </location>
</feature>
<dbReference type="RefSeq" id="WP_039465349.1">
    <property type="nucleotide sequence ID" value="NZ_JWLZ01000179.1"/>
</dbReference>
<accession>A0A0B9G119</accession>
<keyword evidence="4 5" id="KW-0472">Membrane</keyword>
<evidence type="ECO:0000256" key="4">
    <source>
        <dbReference type="ARBA" id="ARBA00023136"/>
    </source>
</evidence>
<proteinExistence type="predicted"/>
<feature type="transmembrane region" description="Helical" evidence="5">
    <location>
        <begin position="69"/>
        <end position="88"/>
    </location>
</feature>
<dbReference type="Proteomes" id="UP000031278">
    <property type="component" value="Unassembled WGS sequence"/>
</dbReference>
<dbReference type="NCBIfam" id="TIGR04370">
    <property type="entry name" value="glyco_rpt_poly"/>
    <property type="match status" value="1"/>
</dbReference>
<evidence type="ECO:0000313" key="8">
    <source>
        <dbReference type="Proteomes" id="UP000031278"/>
    </source>
</evidence>
<feature type="transmembrane region" description="Helical" evidence="5">
    <location>
        <begin position="226"/>
        <end position="259"/>
    </location>
</feature>
<feature type="transmembrane region" description="Helical" evidence="5">
    <location>
        <begin position="100"/>
        <end position="118"/>
    </location>
</feature>
<dbReference type="EMBL" id="JWLZ01000179">
    <property type="protein sequence ID" value="KHT62354.1"/>
    <property type="molecule type" value="Genomic_DNA"/>
</dbReference>
<comment type="subcellular location">
    <subcellularLocation>
        <location evidence="1">Membrane</location>
        <topology evidence="1">Multi-pass membrane protein</topology>
    </subcellularLocation>
</comment>
<dbReference type="InterPro" id="IPR051533">
    <property type="entry name" value="WaaL-like"/>
</dbReference>
<feature type="transmembrane region" description="Helical" evidence="5">
    <location>
        <begin position="306"/>
        <end position="331"/>
    </location>
</feature>
<dbReference type="PANTHER" id="PTHR37422:SF13">
    <property type="entry name" value="LIPOPOLYSACCHARIDE BIOSYNTHESIS PROTEIN PA4999-RELATED"/>
    <property type="match status" value="1"/>
</dbReference>
<feature type="transmembrane region" description="Helical" evidence="5">
    <location>
        <begin position="351"/>
        <end position="371"/>
    </location>
</feature>
<evidence type="ECO:0000313" key="7">
    <source>
        <dbReference type="EMBL" id="KHT62354.1"/>
    </source>
</evidence>
<reference evidence="7 8" key="1">
    <citation type="submission" date="2014-12" db="EMBL/GenBank/DDBJ databases">
        <title>Genome sequencing of Photobacterium gaetbulicola AD005a.</title>
        <authorList>
            <person name="Adrian T.G.S."/>
            <person name="Chan K.G."/>
        </authorList>
    </citation>
    <scope>NUCLEOTIDE SEQUENCE [LARGE SCALE GENOMIC DNA]</scope>
    <source>
        <strain evidence="7 8">AD005a</strain>
    </source>
</reference>
<name>A0A0B9G119_9GAMM</name>
<feature type="transmembrane region" description="Helical" evidence="5">
    <location>
        <begin position="392"/>
        <end position="410"/>
    </location>
</feature>
<protein>
    <submittedName>
        <fullName evidence="7">Membrane protein</fullName>
    </submittedName>
</protein>
<sequence length="449" mass="49280">MTRPNQWLLALTSCCLICLTWMSHGNLVLVVSLLFVLPFVISQAFLVCVGFIIFSYFRIHEAFPVLMPLKIPQLLALASLAGLGWQLWSQRETICWHRLQTLILLFSGWVLVSCVFATNRGEAFASLNGNFIKIVIMVFAISWLPQRLAQLKIIPYLLLLSGLLIGGLALFNKANGIGLVEGTRVTISRDIGSMLGDPNDLALVLQFPVSFAMAYSFHGPKWQRALSVLVLITMIMSVLATQSRGGLLGIASVVFAMALMRSRSIVLPTVISGIGLLALVLLAGISERSSGGAAEAGIDESAMGRIYAWQAAFNMAISNPFTGVGLNNFFYNYYFYSPHWDGKNHAVHSTWLQILSETGFVGLVLFLLMLIGALRVSYQLLKRLEAHEMKPLAQGLWLGTLSFCVGGTFLTQGTTWPLYILIGLLLALDRLTLNQEANHARVRQGPSGT</sequence>
<feature type="domain" description="O-antigen ligase-related" evidence="6">
    <location>
        <begin position="229"/>
        <end position="367"/>
    </location>
</feature>
<evidence type="ECO:0000256" key="3">
    <source>
        <dbReference type="ARBA" id="ARBA00022989"/>
    </source>
</evidence>
<dbReference type="AlphaFoldDB" id="A0A0B9G119"/>
<evidence type="ECO:0000256" key="2">
    <source>
        <dbReference type="ARBA" id="ARBA00022692"/>
    </source>
</evidence>
<comment type="caution">
    <text evidence="7">The sequence shown here is derived from an EMBL/GenBank/DDBJ whole genome shotgun (WGS) entry which is preliminary data.</text>
</comment>